<feature type="transmembrane region" description="Helical" evidence="5">
    <location>
        <begin position="335"/>
        <end position="353"/>
    </location>
</feature>
<dbReference type="SUPFAM" id="SSF103473">
    <property type="entry name" value="MFS general substrate transporter"/>
    <property type="match status" value="1"/>
</dbReference>
<feature type="transmembrane region" description="Helical" evidence="5">
    <location>
        <begin position="401"/>
        <end position="420"/>
    </location>
</feature>
<keyword evidence="2 5" id="KW-0812">Transmembrane</keyword>
<feature type="domain" description="Major facilitator superfamily (MFS) profile" evidence="6">
    <location>
        <begin position="242"/>
        <end position="424"/>
    </location>
</feature>
<evidence type="ECO:0000313" key="8">
    <source>
        <dbReference type="Proteomes" id="UP001049518"/>
    </source>
</evidence>
<evidence type="ECO:0000313" key="7">
    <source>
        <dbReference type="EMBL" id="QXJ22384.1"/>
    </source>
</evidence>
<reference evidence="7" key="1">
    <citation type="submission" date="2020-07" db="EMBL/GenBank/DDBJ databases">
        <authorList>
            <person name="Tarantini F.S."/>
            <person name="Hong K.W."/>
            <person name="Chan K.G."/>
        </authorList>
    </citation>
    <scope>NUCLEOTIDE SEQUENCE</scope>
    <source>
        <strain evidence="7">32-07</strain>
    </source>
</reference>
<evidence type="ECO:0000256" key="2">
    <source>
        <dbReference type="ARBA" id="ARBA00022692"/>
    </source>
</evidence>
<feature type="transmembrane region" description="Helical" evidence="5">
    <location>
        <begin position="311"/>
        <end position="329"/>
    </location>
</feature>
<evidence type="ECO:0000256" key="1">
    <source>
        <dbReference type="ARBA" id="ARBA00004651"/>
    </source>
</evidence>
<dbReference type="InterPro" id="IPR020846">
    <property type="entry name" value="MFS_dom"/>
</dbReference>
<sequence length="424" mass="43866">MDSSPTARSSTLAHAPARPVSRTWILALFLVTLGMWAGLLGAVQILLPSRIESLDPVDKVWNMAMVTALGAVAAVVSSPIAGALSDRTTSRFGRRRPWVAASTAVCAGALLALPMQTSLAGIAFCWILVHGGVNAMHAALCAAIPDRVPVDRRGMVSAIAGLAMPLGLVLGTLLVSGVPVWAGAVLLGAVVAGLAVPYVLQHDEPAHVAHGTGPHEPTERTRLRSPGRLLTGLYVSPREHPDFAWALGGRFFAQLATSLATLYLLYFLRDEVGLDDPDGGVAVLSLLYTVGAVGSAVAAGRLSDRTGRRKVFVLASTLLMAAALTFMSMAPTWPVVLVSAAVIGAGYGIYIAIDQALVTQVLPEARDHAKDLGLVNMAGSGAVAVAPLIAAQTVLHGGYSLLFTLAAGLAVVGGLSIQPIRSVR</sequence>
<dbReference type="Proteomes" id="UP001049518">
    <property type="component" value="Chromosome"/>
</dbReference>
<feature type="transmembrane region" description="Helical" evidence="5">
    <location>
        <begin position="374"/>
        <end position="395"/>
    </location>
</feature>
<feature type="transmembrane region" description="Helical" evidence="5">
    <location>
        <begin position="280"/>
        <end position="299"/>
    </location>
</feature>
<feature type="transmembrane region" description="Helical" evidence="5">
    <location>
        <begin position="121"/>
        <end position="144"/>
    </location>
</feature>
<feature type="transmembrane region" description="Helical" evidence="5">
    <location>
        <begin position="97"/>
        <end position="115"/>
    </location>
</feature>
<dbReference type="PANTHER" id="PTHR23528:SF1">
    <property type="entry name" value="MAJOR FACILITATOR SUPERFAMILY (MFS) PROFILE DOMAIN-CONTAINING PROTEIN"/>
    <property type="match status" value="1"/>
</dbReference>
<protein>
    <submittedName>
        <fullName evidence="7">MFS transporter</fullName>
    </submittedName>
</protein>
<dbReference type="Gene3D" id="1.20.1250.20">
    <property type="entry name" value="MFS general substrate transporter like domains"/>
    <property type="match status" value="2"/>
</dbReference>
<keyword evidence="3 5" id="KW-1133">Transmembrane helix</keyword>
<evidence type="ECO:0000256" key="5">
    <source>
        <dbReference type="SAM" id="Phobius"/>
    </source>
</evidence>
<keyword evidence="4 5" id="KW-0472">Membrane</keyword>
<feature type="transmembrane region" description="Helical" evidence="5">
    <location>
        <begin position="24"/>
        <end position="48"/>
    </location>
</feature>
<dbReference type="PROSITE" id="PS50850">
    <property type="entry name" value="MFS"/>
    <property type="match status" value="1"/>
</dbReference>
<evidence type="ECO:0000259" key="6">
    <source>
        <dbReference type="PROSITE" id="PS50850"/>
    </source>
</evidence>
<dbReference type="RefSeq" id="WP_231335619.1">
    <property type="nucleotide sequence ID" value="NZ_CP059572.1"/>
</dbReference>
<keyword evidence="8" id="KW-1185">Reference proteome</keyword>
<feature type="transmembrane region" description="Helical" evidence="5">
    <location>
        <begin position="243"/>
        <end position="268"/>
    </location>
</feature>
<dbReference type="Pfam" id="PF07690">
    <property type="entry name" value="MFS_1"/>
    <property type="match status" value="2"/>
</dbReference>
<organism evidence="7 8">
    <name type="scientific">Actinomadura graeca</name>
    <dbReference type="NCBI Taxonomy" id="2750812"/>
    <lineage>
        <taxon>Bacteria</taxon>
        <taxon>Bacillati</taxon>
        <taxon>Actinomycetota</taxon>
        <taxon>Actinomycetes</taxon>
        <taxon>Streptosporangiales</taxon>
        <taxon>Thermomonosporaceae</taxon>
        <taxon>Actinomadura</taxon>
    </lineage>
</organism>
<accession>A0ABX8QW23</accession>
<comment type="subcellular location">
    <subcellularLocation>
        <location evidence="1">Cell membrane</location>
        <topology evidence="1">Multi-pass membrane protein</topology>
    </subcellularLocation>
</comment>
<dbReference type="PANTHER" id="PTHR23528">
    <property type="match status" value="1"/>
</dbReference>
<evidence type="ECO:0000256" key="4">
    <source>
        <dbReference type="ARBA" id="ARBA00023136"/>
    </source>
</evidence>
<feature type="transmembrane region" description="Helical" evidence="5">
    <location>
        <begin position="181"/>
        <end position="200"/>
    </location>
</feature>
<feature type="transmembrane region" description="Helical" evidence="5">
    <location>
        <begin position="156"/>
        <end position="175"/>
    </location>
</feature>
<feature type="transmembrane region" description="Helical" evidence="5">
    <location>
        <begin position="60"/>
        <end position="85"/>
    </location>
</feature>
<dbReference type="EMBL" id="CP059572">
    <property type="protein sequence ID" value="QXJ22384.1"/>
    <property type="molecule type" value="Genomic_DNA"/>
</dbReference>
<evidence type="ECO:0000256" key="3">
    <source>
        <dbReference type="ARBA" id="ARBA00022989"/>
    </source>
</evidence>
<proteinExistence type="predicted"/>
<name>A0ABX8QW23_9ACTN</name>
<dbReference type="InterPro" id="IPR036259">
    <property type="entry name" value="MFS_trans_sf"/>
</dbReference>
<dbReference type="InterPro" id="IPR011701">
    <property type="entry name" value="MFS"/>
</dbReference>
<gene>
    <name evidence="7" type="ORF">AGRA3207_003374</name>
</gene>